<dbReference type="Proteomes" id="UP000183685">
    <property type="component" value="Unassembled WGS sequence"/>
</dbReference>
<comment type="similarity">
    <text evidence="4">Belongs to the metallo-beta-lactamase superfamily. Class-B beta-lactamase family.</text>
</comment>
<evidence type="ECO:0000256" key="6">
    <source>
        <dbReference type="ARBA" id="ARBA00022723"/>
    </source>
</evidence>
<organism evidence="14 15">
    <name type="scientific">Kordiimonas lacus</name>
    <dbReference type="NCBI Taxonomy" id="637679"/>
    <lineage>
        <taxon>Bacteria</taxon>
        <taxon>Pseudomonadati</taxon>
        <taxon>Pseudomonadota</taxon>
        <taxon>Alphaproteobacteria</taxon>
        <taxon>Kordiimonadales</taxon>
        <taxon>Kordiimonadaceae</taxon>
        <taxon>Kordiimonas</taxon>
    </lineage>
</organism>
<name>A0A1G7DK79_9PROT</name>
<evidence type="ECO:0000256" key="2">
    <source>
        <dbReference type="ARBA" id="ARBA00001947"/>
    </source>
</evidence>
<evidence type="ECO:0000256" key="7">
    <source>
        <dbReference type="ARBA" id="ARBA00022729"/>
    </source>
</evidence>
<comment type="cofactor">
    <cofactor evidence="2">
        <name>Zn(2+)</name>
        <dbReference type="ChEBI" id="CHEBI:29105"/>
    </cofactor>
</comment>
<dbReference type="InterPro" id="IPR050855">
    <property type="entry name" value="NDM-1-like"/>
</dbReference>
<dbReference type="GO" id="GO:0046677">
    <property type="term" value="P:response to antibiotic"/>
    <property type="evidence" value="ECO:0007669"/>
    <property type="project" value="UniProtKB-KW"/>
</dbReference>
<dbReference type="GO" id="GO:0008270">
    <property type="term" value="F:zinc ion binding"/>
    <property type="evidence" value="ECO:0007669"/>
    <property type="project" value="InterPro"/>
</dbReference>
<evidence type="ECO:0000256" key="3">
    <source>
        <dbReference type="ARBA" id="ARBA00004418"/>
    </source>
</evidence>
<proteinExistence type="inferred from homology"/>
<dbReference type="AlphaFoldDB" id="A0A1G7DK79"/>
<evidence type="ECO:0000256" key="1">
    <source>
        <dbReference type="ARBA" id="ARBA00001526"/>
    </source>
</evidence>
<keyword evidence="10" id="KW-0862">Zinc</keyword>
<dbReference type="STRING" id="637679.GCA_001550055_02182"/>
<evidence type="ECO:0000256" key="8">
    <source>
        <dbReference type="ARBA" id="ARBA00022764"/>
    </source>
</evidence>
<sequence>MIRLAIAALLAATTNMAAVAADLGPTALHRYVSNHISWNTNSYWIEGDDSVALIDAQLLPSDARRLADQIKASGKPLAGVIITHPHSDHFGGLPVLKDAFGDFPIYATQGTADGFAPTLQQMLASYKMPNAFGEALDERLVMPTDIIKDGETITIAGIDFQIHDLGAGEAANNIIAYQKDLNVVFAGDTFYPFTHYYVGEGHIDGALKHLEFLKASYDQDTYVLPGHNDASRVRSADKQIAYINGFIDAVKAARAAEGALDANGRLTRAARGTMVSELMQDYAAYDDFSFGSRTILTWNSFGVEAWLMAQKD</sequence>
<feature type="signal peptide" evidence="12">
    <location>
        <begin position="1"/>
        <end position="20"/>
    </location>
</feature>
<dbReference type="EC" id="3.5.2.6" evidence="5"/>
<dbReference type="OrthoDB" id="9773738at2"/>
<dbReference type="EMBL" id="FNAK01000007">
    <property type="protein sequence ID" value="SDE51165.1"/>
    <property type="molecule type" value="Genomic_DNA"/>
</dbReference>
<dbReference type="GO" id="GO:0017001">
    <property type="term" value="P:antibiotic catabolic process"/>
    <property type="evidence" value="ECO:0007669"/>
    <property type="project" value="InterPro"/>
</dbReference>
<comment type="catalytic activity">
    <reaction evidence="1">
        <text>a beta-lactam + H2O = a substituted beta-amino acid</text>
        <dbReference type="Rhea" id="RHEA:20401"/>
        <dbReference type="ChEBI" id="CHEBI:15377"/>
        <dbReference type="ChEBI" id="CHEBI:35627"/>
        <dbReference type="ChEBI" id="CHEBI:140347"/>
        <dbReference type="EC" id="3.5.2.6"/>
    </reaction>
</comment>
<keyword evidence="11" id="KW-0046">Antibiotic resistance</keyword>
<evidence type="ECO:0000256" key="10">
    <source>
        <dbReference type="ARBA" id="ARBA00022833"/>
    </source>
</evidence>
<comment type="subcellular location">
    <subcellularLocation>
        <location evidence="3">Periplasm</location>
    </subcellularLocation>
</comment>
<keyword evidence="7 12" id="KW-0732">Signal</keyword>
<dbReference type="RefSeq" id="WP_068304919.1">
    <property type="nucleotide sequence ID" value="NZ_FNAK01000007.1"/>
</dbReference>
<dbReference type="InterPro" id="IPR001279">
    <property type="entry name" value="Metallo-B-lactamas"/>
</dbReference>
<evidence type="ECO:0000256" key="12">
    <source>
        <dbReference type="SAM" id="SignalP"/>
    </source>
</evidence>
<keyword evidence="9" id="KW-0378">Hydrolase</keyword>
<keyword evidence="15" id="KW-1185">Reference proteome</keyword>
<reference evidence="14 15" key="1">
    <citation type="submission" date="2016-10" db="EMBL/GenBank/DDBJ databases">
        <authorList>
            <person name="de Groot N.N."/>
        </authorList>
    </citation>
    <scope>NUCLEOTIDE SEQUENCE [LARGE SCALE GENOMIC DNA]</scope>
    <source>
        <strain evidence="14 15">CGMCC 1.9109</strain>
    </source>
</reference>
<evidence type="ECO:0000256" key="11">
    <source>
        <dbReference type="ARBA" id="ARBA00023251"/>
    </source>
</evidence>
<accession>A0A1G7DK79</accession>
<dbReference type="PANTHER" id="PTHR42951:SF20">
    <property type="entry name" value="BETA LACTAMASE"/>
    <property type="match status" value="1"/>
</dbReference>
<dbReference type="PANTHER" id="PTHR42951">
    <property type="entry name" value="METALLO-BETA-LACTAMASE DOMAIN-CONTAINING"/>
    <property type="match status" value="1"/>
</dbReference>
<protein>
    <recommendedName>
        <fullName evidence="5">beta-lactamase</fullName>
        <ecNumber evidence="5">3.5.2.6</ecNumber>
    </recommendedName>
</protein>
<evidence type="ECO:0000256" key="4">
    <source>
        <dbReference type="ARBA" id="ARBA00005250"/>
    </source>
</evidence>
<evidence type="ECO:0000259" key="13">
    <source>
        <dbReference type="SMART" id="SM00849"/>
    </source>
</evidence>
<dbReference type="Gene3D" id="3.60.15.10">
    <property type="entry name" value="Ribonuclease Z/Hydroxyacylglutathione hydrolase-like"/>
    <property type="match status" value="1"/>
</dbReference>
<dbReference type="GO" id="GO:0008800">
    <property type="term" value="F:beta-lactamase activity"/>
    <property type="evidence" value="ECO:0007669"/>
    <property type="project" value="UniProtKB-EC"/>
</dbReference>
<keyword evidence="6" id="KW-0479">Metal-binding</keyword>
<dbReference type="Pfam" id="PF00753">
    <property type="entry name" value="Lactamase_B"/>
    <property type="match status" value="1"/>
</dbReference>
<dbReference type="SUPFAM" id="SSF56281">
    <property type="entry name" value="Metallo-hydrolase/oxidoreductase"/>
    <property type="match status" value="1"/>
</dbReference>
<dbReference type="SMART" id="SM00849">
    <property type="entry name" value="Lactamase_B"/>
    <property type="match status" value="1"/>
</dbReference>
<feature type="domain" description="Metallo-beta-lactamase" evidence="13">
    <location>
        <begin position="39"/>
        <end position="227"/>
    </location>
</feature>
<evidence type="ECO:0000256" key="5">
    <source>
        <dbReference type="ARBA" id="ARBA00012865"/>
    </source>
</evidence>
<feature type="chain" id="PRO_5010343236" description="beta-lactamase" evidence="12">
    <location>
        <begin position="21"/>
        <end position="312"/>
    </location>
</feature>
<evidence type="ECO:0000313" key="14">
    <source>
        <dbReference type="EMBL" id="SDE51165.1"/>
    </source>
</evidence>
<dbReference type="InterPro" id="IPR036866">
    <property type="entry name" value="RibonucZ/Hydroxyglut_hydro"/>
</dbReference>
<evidence type="ECO:0000256" key="9">
    <source>
        <dbReference type="ARBA" id="ARBA00022801"/>
    </source>
</evidence>
<dbReference type="PROSITE" id="PS00743">
    <property type="entry name" value="BETA_LACTAMASE_B_1"/>
    <property type="match status" value="1"/>
</dbReference>
<dbReference type="GO" id="GO:0042597">
    <property type="term" value="C:periplasmic space"/>
    <property type="evidence" value="ECO:0007669"/>
    <property type="project" value="UniProtKB-SubCell"/>
</dbReference>
<gene>
    <name evidence="14" type="ORF">SAMN04488071_3124</name>
</gene>
<dbReference type="InterPro" id="IPR001018">
    <property type="entry name" value="Beta-lactamase_class-B_CS"/>
</dbReference>
<keyword evidence="8" id="KW-0574">Periplasm</keyword>
<evidence type="ECO:0000313" key="15">
    <source>
        <dbReference type="Proteomes" id="UP000183685"/>
    </source>
</evidence>